<keyword evidence="7" id="KW-0131">Cell cycle</keyword>
<dbReference type="RefSeq" id="WP_345313568.1">
    <property type="nucleotide sequence ID" value="NZ_BAABIE010000009.1"/>
</dbReference>
<evidence type="ECO:0000256" key="2">
    <source>
        <dbReference type="ARBA" id="ARBA00004752"/>
    </source>
</evidence>
<reference evidence="10" key="1">
    <citation type="journal article" date="2019" name="Int. J. Syst. Evol. Microbiol.">
        <title>The Global Catalogue of Microorganisms (GCM) 10K type strain sequencing project: providing services to taxonomists for standard genome sequencing and annotation.</title>
        <authorList>
            <consortium name="The Broad Institute Genomics Platform"/>
            <consortium name="The Broad Institute Genome Sequencing Center for Infectious Disease"/>
            <person name="Wu L."/>
            <person name="Ma J."/>
        </authorList>
    </citation>
    <scope>NUCLEOTIDE SEQUENCE [LARGE SCALE GENOMIC DNA]</scope>
    <source>
        <strain evidence="10">JCM 18077</strain>
    </source>
</reference>
<dbReference type="Proteomes" id="UP001500822">
    <property type="component" value="Unassembled WGS sequence"/>
</dbReference>
<dbReference type="Gene3D" id="3.40.50.720">
    <property type="entry name" value="NAD(P)-binding Rossmann-like Domain"/>
    <property type="match status" value="1"/>
</dbReference>
<comment type="similarity">
    <text evidence="7">Belongs to the MurCDEF family.</text>
</comment>
<dbReference type="EMBL" id="BAABIE010000009">
    <property type="protein sequence ID" value="GAA4751289.1"/>
    <property type="molecule type" value="Genomic_DNA"/>
</dbReference>
<protein>
    <recommendedName>
        <fullName evidence="7">UDP-N-acetylmuramoylalanine--D-glutamate ligase</fullName>
        <ecNumber evidence="7">6.3.2.9</ecNumber>
    </recommendedName>
    <alternativeName>
        <fullName evidence="7">D-glutamic acid-adding enzyme</fullName>
    </alternativeName>
    <alternativeName>
        <fullName evidence="7">UDP-N-acetylmuramoyl-L-alanyl-D-glutamate synthetase</fullName>
    </alternativeName>
</protein>
<dbReference type="SUPFAM" id="SSF53244">
    <property type="entry name" value="MurD-like peptide ligases, peptide-binding domain"/>
    <property type="match status" value="1"/>
</dbReference>
<comment type="caution">
    <text evidence="9">The sequence shown here is derived from an EMBL/GenBank/DDBJ whole genome shotgun (WGS) entry which is preliminary data.</text>
</comment>
<sequence>MRSYRTELGGARVGVWGFGREGRAVAQTAVASGADEVIVVDAVLPADAADFGPPIRLLSGDESLAALRACDRVFVSPGVPWFHSVAVELRASTTPVSSATDLFLSAAAETVIGVTGTKGKSTTVSFAAHVLNRVGGSAVAAGNIGLPLLDVPDDPDLTVVAEISSQQCAAIARSPRIAVVTNLGEDHLDFHGGVEEYVRAKARIFDRGAQTLICEHEALAQLRALSGPAVDFPPVILTEEAIADRWPTIETIDPRSTMRYPHNQPNGQLAVLAVEASLGRQLTAAEIADALDSFTALPHRLEVVRTVGGKRWIDDTLATTAESVVVALTAMPAQQRVAVIVGGLDRGISYRELDDFLLTGVRSVDLIQIPSNGAEIGRGYAAAQPDRVHAAEDLTAAVQVAAALDVDAVLLSPGAPSYDAYVNFEAKAAAFIAAVDQL</sequence>
<organism evidence="9 10">
    <name type="scientific">Gordonia alkaliphila</name>
    <dbReference type="NCBI Taxonomy" id="1053547"/>
    <lineage>
        <taxon>Bacteria</taxon>
        <taxon>Bacillati</taxon>
        <taxon>Actinomycetota</taxon>
        <taxon>Actinomycetes</taxon>
        <taxon>Mycobacteriales</taxon>
        <taxon>Gordoniaceae</taxon>
        <taxon>Gordonia</taxon>
    </lineage>
</organism>
<keyword evidence="6 7" id="KW-0067">ATP-binding</keyword>
<evidence type="ECO:0000256" key="4">
    <source>
        <dbReference type="ARBA" id="ARBA00022598"/>
    </source>
</evidence>
<dbReference type="HAMAP" id="MF_00639">
    <property type="entry name" value="MurD"/>
    <property type="match status" value="1"/>
</dbReference>
<keyword evidence="4 7" id="KW-0436">Ligase</keyword>
<dbReference type="Gene3D" id="3.40.1190.10">
    <property type="entry name" value="Mur-like, catalytic domain"/>
    <property type="match status" value="1"/>
</dbReference>
<dbReference type="InterPro" id="IPR036291">
    <property type="entry name" value="NAD(P)-bd_dom_sf"/>
</dbReference>
<evidence type="ECO:0000256" key="5">
    <source>
        <dbReference type="ARBA" id="ARBA00022741"/>
    </source>
</evidence>
<evidence type="ECO:0000313" key="10">
    <source>
        <dbReference type="Proteomes" id="UP001500822"/>
    </source>
</evidence>
<gene>
    <name evidence="7 9" type="primary">murD</name>
    <name evidence="9" type="ORF">GCM10023217_22500</name>
</gene>
<feature type="binding site" evidence="7">
    <location>
        <begin position="116"/>
        <end position="122"/>
    </location>
    <ligand>
        <name>ATP</name>
        <dbReference type="ChEBI" id="CHEBI:30616"/>
    </ligand>
</feature>
<name>A0ABP8ZAY3_9ACTN</name>
<comment type="catalytic activity">
    <reaction evidence="7">
        <text>UDP-N-acetyl-alpha-D-muramoyl-L-alanine + D-glutamate + ATP = UDP-N-acetyl-alpha-D-muramoyl-L-alanyl-D-glutamate + ADP + phosphate + H(+)</text>
        <dbReference type="Rhea" id="RHEA:16429"/>
        <dbReference type="ChEBI" id="CHEBI:15378"/>
        <dbReference type="ChEBI" id="CHEBI:29986"/>
        <dbReference type="ChEBI" id="CHEBI:30616"/>
        <dbReference type="ChEBI" id="CHEBI:43474"/>
        <dbReference type="ChEBI" id="CHEBI:83898"/>
        <dbReference type="ChEBI" id="CHEBI:83900"/>
        <dbReference type="ChEBI" id="CHEBI:456216"/>
        <dbReference type="EC" id="6.3.2.9"/>
    </reaction>
</comment>
<keyword evidence="7" id="KW-0573">Peptidoglycan synthesis</keyword>
<dbReference type="Pfam" id="PF08245">
    <property type="entry name" value="Mur_ligase_M"/>
    <property type="match status" value="1"/>
</dbReference>
<feature type="domain" description="Mur ligase central" evidence="8">
    <location>
        <begin position="114"/>
        <end position="209"/>
    </location>
</feature>
<dbReference type="PANTHER" id="PTHR43692">
    <property type="entry name" value="UDP-N-ACETYLMURAMOYLALANINE--D-GLUTAMATE LIGASE"/>
    <property type="match status" value="1"/>
</dbReference>
<dbReference type="InterPro" id="IPR036565">
    <property type="entry name" value="Mur-like_cat_sf"/>
</dbReference>
<dbReference type="EC" id="6.3.2.9" evidence="7"/>
<dbReference type="InterPro" id="IPR036615">
    <property type="entry name" value="Mur_ligase_C_dom_sf"/>
</dbReference>
<dbReference type="InterPro" id="IPR013221">
    <property type="entry name" value="Mur_ligase_cen"/>
</dbReference>
<dbReference type="PANTHER" id="PTHR43692:SF1">
    <property type="entry name" value="UDP-N-ACETYLMURAMOYLALANINE--D-GLUTAMATE LIGASE"/>
    <property type="match status" value="1"/>
</dbReference>
<evidence type="ECO:0000256" key="3">
    <source>
        <dbReference type="ARBA" id="ARBA00022490"/>
    </source>
</evidence>
<proteinExistence type="inferred from homology"/>
<dbReference type="SUPFAM" id="SSF53623">
    <property type="entry name" value="MurD-like peptide ligases, catalytic domain"/>
    <property type="match status" value="1"/>
</dbReference>
<comment type="pathway">
    <text evidence="2 7">Cell wall biogenesis; peptidoglycan biosynthesis.</text>
</comment>
<accession>A0ABP8ZAY3</accession>
<dbReference type="NCBIfam" id="TIGR01087">
    <property type="entry name" value="murD"/>
    <property type="match status" value="1"/>
</dbReference>
<comment type="function">
    <text evidence="7">Cell wall formation. Catalyzes the addition of glutamate to the nucleotide precursor UDP-N-acetylmuramoyl-L-alanine (UMA).</text>
</comment>
<dbReference type="InterPro" id="IPR005762">
    <property type="entry name" value="MurD"/>
</dbReference>
<evidence type="ECO:0000256" key="1">
    <source>
        <dbReference type="ARBA" id="ARBA00004496"/>
    </source>
</evidence>
<dbReference type="GO" id="GO:0016874">
    <property type="term" value="F:ligase activity"/>
    <property type="evidence" value="ECO:0007669"/>
    <property type="project" value="UniProtKB-KW"/>
</dbReference>
<dbReference type="SUPFAM" id="SSF51735">
    <property type="entry name" value="NAD(P)-binding Rossmann-fold domains"/>
    <property type="match status" value="1"/>
</dbReference>
<keyword evidence="5 7" id="KW-0547">Nucleotide-binding</keyword>
<evidence type="ECO:0000256" key="7">
    <source>
        <dbReference type="HAMAP-Rule" id="MF_00639"/>
    </source>
</evidence>
<keyword evidence="7" id="KW-0133">Cell shape</keyword>
<dbReference type="Gene3D" id="3.90.190.20">
    <property type="entry name" value="Mur ligase, C-terminal domain"/>
    <property type="match status" value="1"/>
</dbReference>
<keyword evidence="10" id="KW-1185">Reference proteome</keyword>
<keyword evidence="7" id="KW-0132">Cell division</keyword>
<evidence type="ECO:0000256" key="6">
    <source>
        <dbReference type="ARBA" id="ARBA00022840"/>
    </source>
</evidence>
<keyword evidence="3 7" id="KW-0963">Cytoplasm</keyword>
<keyword evidence="7" id="KW-0961">Cell wall biogenesis/degradation</keyword>
<evidence type="ECO:0000313" key="9">
    <source>
        <dbReference type="EMBL" id="GAA4751289.1"/>
    </source>
</evidence>
<evidence type="ECO:0000259" key="8">
    <source>
        <dbReference type="Pfam" id="PF08245"/>
    </source>
</evidence>
<comment type="subcellular location">
    <subcellularLocation>
        <location evidence="1 7">Cytoplasm</location>
    </subcellularLocation>
</comment>